<evidence type="ECO:0000313" key="1">
    <source>
        <dbReference type="EMBL" id="RJK94883.1"/>
    </source>
</evidence>
<organism evidence="1 2">
    <name type="scientific">Vallicoccus soli</name>
    <dbReference type="NCBI Taxonomy" id="2339232"/>
    <lineage>
        <taxon>Bacteria</taxon>
        <taxon>Bacillati</taxon>
        <taxon>Actinomycetota</taxon>
        <taxon>Actinomycetes</taxon>
        <taxon>Motilibacterales</taxon>
        <taxon>Vallicoccaceae</taxon>
        <taxon>Vallicoccus</taxon>
    </lineage>
</organism>
<dbReference type="Pfam" id="PF08002">
    <property type="entry name" value="DUF1697"/>
    <property type="match status" value="1"/>
</dbReference>
<dbReference type="OrthoDB" id="9806494at2"/>
<dbReference type="SUPFAM" id="SSF160379">
    <property type="entry name" value="SP0830-like"/>
    <property type="match status" value="1"/>
</dbReference>
<accession>A0A3A3YY34</accession>
<protein>
    <submittedName>
        <fullName evidence="1">DUF1697 domain-containing protein</fullName>
    </submittedName>
</protein>
<dbReference type="Gene3D" id="3.30.70.1280">
    <property type="entry name" value="SP0830-like domains"/>
    <property type="match status" value="1"/>
</dbReference>
<keyword evidence="2" id="KW-1185">Reference proteome</keyword>
<dbReference type="PANTHER" id="PTHR36439:SF1">
    <property type="entry name" value="DUF1697 DOMAIN-CONTAINING PROTEIN"/>
    <property type="match status" value="1"/>
</dbReference>
<evidence type="ECO:0000313" key="2">
    <source>
        <dbReference type="Proteomes" id="UP000265614"/>
    </source>
</evidence>
<reference evidence="1 2" key="1">
    <citation type="submission" date="2018-09" db="EMBL/GenBank/DDBJ databases">
        <title>YIM 75000 draft genome.</title>
        <authorList>
            <person name="Tang S."/>
            <person name="Feng Y."/>
        </authorList>
    </citation>
    <scope>NUCLEOTIDE SEQUENCE [LARGE SCALE GENOMIC DNA]</scope>
    <source>
        <strain evidence="1 2">YIM 75000</strain>
    </source>
</reference>
<gene>
    <name evidence="1" type="ORF">D5H78_13895</name>
</gene>
<dbReference type="PANTHER" id="PTHR36439">
    <property type="entry name" value="BLL4334 PROTEIN"/>
    <property type="match status" value="1"/>
</dbReference>
<name>A0A3A3YY34_9ACTN</name>
<sequence>MRAVRCALLVRAVNVGGRSRLPSADLRRAVEAAGGTQVATYLQSGNAVCGTDLAPDALAVRVEAALADVAGVRTDVLARTGEELAAVVAANPFPDALAQPSWLHVVFLGAPLAPEVAAGLDPAAWLPDRFAVAGREVYAAYAGGSGRSRMSAGLLRGVPLVATARNWGTVRALAERTA</sequence>
<dbReference type="AlphaFoldDB" id="A0A3A3YY34"/>
<dbReference type="InterPro" id="IPR012545">
    <property type="entry name" value="DUF1697"/>
</dbReference>
<dbReference type="EMBL" id="QZEZ01000006">
    <property type="protein sequence ID" value="RJK94883.1"/>
    <property type="molecule type" value="Genomic_DNA"/>
</dbReference>
<proteinExistence type="predicted"/>
<dbReference type="PIRSF" id="PIRSF008502">
    <property type="entry name" value="UCP008502"/>
    <property type="match status" value="1"/>
</dbReference>
<comment type="caution">
    <text evidence="1">The sequence shown here is derived from an EMBL/GenBank/DDBJ whole genome shotgun (WGS) entry which is preliminary data.</text>
</comment>
<dbReference type="Proteomes" id="UP000265614">
    <property type="component" value="Unassembled WGS sequence"/>
</dbReference>